<dbReference type="AlphaFoldDB" id="A0A2B7YDG6"/>
<evidence type="ECO:0000256" key="7">
    <source>
        <dbReference type="ARBA" id="ARBA00022679"/>
    </source>
</evidence>
<gene>
    <name evidence="16" type="ORF">AJ80_04394</name>
</gene>
<comment type="pathway">
    <text evidence="2">Lipid metabolism; sphingolipid metabolism.</text>
</comment>
<dbReference type="CDD" id="cd02440">
    <property type="entry name" value="AdoMet_MTases"/>
    <property type="match status" value="1"/>
</dbReference>
<dbReference type="InterPro" id="IPR029063">
    <property type="entry name" value="SAM-dependent_MTases_sf"/>
</dbReference>
<organism evidence="16 17">
    <name type="scientific">Polytolypa hystricis (strain UAMH7299)</name>
    <dbReference type="NCBI Taxonomy" id="1447883"/>
    <lineage>
        <taxon>Eukaryota</taxon>
        <taxon>Fungi</taxon>
        <taxon>Dikarya</taxon>
        <taxon>Ascomycota</taxon>
        <taxon>Pezizomycotina</taxon>
        <taxon>Eurotiomycetes</taxon>
        <taxon>Eurotiomycetidae</taxon>
        <taxon>Onygenales</taxon>
        <taxon>Onygenales incertae sedis</taxon>
        <taxon>Polytolypa</taxon>
    </lineage>
</organism>
<keyword evidence="6" id="KW-0489">Methyltransferase</keyword>
<dbReference type="PANTHER" id="PTHR45197">
    <property type="entry name" value="SYNTHASE, PUTATIVE (AFU_ORTHOLOGUE AFUA_7G04190)-RELATED"/>
    <property type="match status" value="1"/>
</dbReference>
<dbReference type="SUPFAM" id="SSF53335">
    <property type="entry name" value="S-adenosyl-L-methionine-dependent methyltransferases"/>
    <property type="match status" value="1"/>
</dbReference>
<keyword evidence="12" id="KW-0443">Lipid metabolism</keyword>
<keyword evidence="8" id="KW-0949">S-adenosyl-L-methionine</keyword>
<evidence type="ECO:0000256" key="1">
    <source>
        <dbReference type="ARBA" id="ARBA00004141"/>
    </source>
</evidence>
<evidence type="ECO:0000256" key="8">
    <source>
        <dbReference type="ARBA" id="ARBA00022691"/>
    </source>
</evidence>
<evidence type="ECO:0000256" key="2">
    <source>
        <dbReference type="ARBA" id="ARBA00004760"/>
    </source>
</evidence>
<feature type="transmembrane region" description="Helical" evidence="15">
    <location>
        <begin position="80"/>
        <end position="100"/>
    </location>
</feature>
<keyword evidence="11 15" id="KW-1133">Transmembrane helix</keyword>
<evidence type="ECO:0000256" key="14">
    <source>
        <dbReference type="ARBA" id="ARBA00039020"/>
    </source>
</evidence>
<dbReference type="Proteomes" id="UP000224634">
    <property type="component" value="Unassembled WGS sequence"/>
</dbReference>
<dbReference type="EMBL" id="PDNA01000056">
    <property type="protein sequence ID" value="PGH18647.1"/>
    <property type="molecule type" value="Genomic_DNA"/>
</dbReference>
<keyword evidence="9 15" id="KW-0812">Transmembrane</keyword>
<accession>A0A2B7YDG6</accession>
<proteinExistence type="inferred from homology"/>
<keyword evidence="7" id="KW-0808">Transferase</keyword>
<evidence type="ECO:0000313" key="16">
    <source>
        <dbReference type="EMBL" id="PGH18647.1"/>
    </source>
</evidence>
<evidence type="ECO:0000256" key="3">
    <source>
        <dbReference type="ARBA" id="ARBA00004991"/>
    </source>
</evidence>
<evidence type="ECO:0000256" key="11">
    <source>
        <dbReference type="ARBA" id="ARBA00022989"/>
    </source>
</evidence>
<dbReference type="GO" id="GO:0032259">
    <property type="term" value="P:methylation"/>
    <property type="evidence" value="ECO:0007669"/>
    <property type="project" value="UniProtKB-KW"/>
</dbReference>
<evidence type="ECO:0000256" key="12">
    <source>
        <dbReference type="ARBA" id="ARBA00023098"/>
    </source>
</evidence>
<sequence length="370" mass="41746">MAGTVKHLEAMEWKPTPPAAKPKLEAGEDCGVRTTSSPAIKNGPIPIDDAGGESFSNTLLFSLLVLIPAAISWKLGARLLMTLFVALFTTLPILIAYWTYASTFSPRTNRKARSPGRPVEYYLNFKDEGARKKYQGPSKIPMQTFAEMYFNGEVDFKGDALEVLEYRHDWASFRFTIGIFRFLLVNFFPEVLLHSRSQDEEQVRDHYDRGDDFYAWFLGPRMVYTSGVISDTSKEESLEQMQDNKLAIVCEKIGLKSGESMLDIGCGWGALSVFASANYGAKVAGITLGRNQTAWGNKWLRDTGIPEKQSRILCMDYRDIPKGKYDKITCLEMAEHVGIRKITSFFRQVSDLLEDDGVFYLQIAGLRKSW</sequence>
<evidence type="ECO:0000256" key="10">
    <source>
        <dbReference type="ARBA" id="ARBA00022919"/>
    </source>
</evidence>
<dbReference type="GO" id="GO:0016020">
    <property type="term" value="C:membrane"/>
    <property type="evidence" value="ECO:0007669"/>
    <property type="project" value="UniProtKB-SubCell"/>
</dbReference>
<protein>
    <recommendedName>
        <fullName evidence="14">sphingolipid C(9)-methyltransferase</fullName>
        <ecNumber evidence="14">2.1.1.317</ecNumber>
    </recommendedName>
</protein>
<evidence type="ECO:0000256" key="13">
    <source>
        <dbReference type="ARBA" id="ARBA00023136"/>
    </source>
</evidence>
<evidence type="ECO:0000256" key="4">
    <source>
        <dbReference type="ARBA" id="ARBA00010815"/>
    </source>
</evidence>
<evidence type="ECO:0000256" key="5">
    <source>
        <dbReference type="ARBA" id="ARBA00022516"/>
    </source>
</evidence>
<keyword evidence="13 15" id="KW-0472">Membrane</keyword>
<keyword evidence="10" id="KW-0746">Sphingolipid metabolism</keyword>
<evidence type="ECO:0000256" key="6">
    <source>
        <dbReference type="ARBA" id="ARBA00022603"/>
    </source>
</evidence>
<comment type="similarity">
    <text evidence="4">Belongs to the CFA/CMAS family.</text>
</comment>
<dbReference type="InterPro" id="IPR052290">
    <property type="entry name" value="Sphingo_C9-MT"/>
</dbReference>
<evidence type="ECO:0000313" key="17">
    <source>
        <dbReference type="Proteomes" id="UP000224634"/>
    </source>
</evidence>
<evidence type="ECO:0000256" key="9">
    <source>
        <dbReference type="ARBA" id="ARBA00022692"/>
    </source>
</evidence>
<dbReference type="PANTHER" id="PTHR45197:SF1">
    <property type="entry name" value="SPHINGOLIPID C9-METHYLTRANSFERASE A-RELATED"/>
    <property type="match status" value="1"/>
</dbReference>
<dbReference type="STRING" id="1447883.A0A2B7YDG6"/>
<dbReference type="GO" id="GO:0008168">
    <property type="term" value="F:methyltransferase activity"/>
    <property type="evidence" value="ECO:0007669"/>
    <property type="project" value="UniProtKB-KW"/>
</dbReference>
<evidence type="ECO:0000256" key="15">
    <source>
        <dbReference type="SAM" id="Phobius"/>
    </source>
</evidence>
<dbReference type="Gene3D" id="3.40.50.150">
    <property type="entry name" value="Vaccinia Virus protein VP39"/>
    <property type="match status" value="1"/>
</dbReference>
<comment type="caution">
    <text evidence="16">The sequence shown here is derived from an EMBL/GenBank/DDBJ whole genome shotgun (WGS) entry which is preliminary data.</text>
</comment>
<dbReference type="GO" id="GO:0006665">
    <property type="term" value="P:sphingolipid metabolic process"/>
    <property type="evidence" value="ECO:0007669"/>
    <property type="project" value="UniProtKB-KW"/>
</dbReference>
<reference evidence="16 17" key="1">
    <citation type="submission" date="2017-10" db="EMBL/GenBank/DDBJ databases">
        <title>Comparative genomics in systemic dimorphic fungi from Ajellomycetaceae.</title>
        <authorList>
            <person name="Munoz J.F."/>
            <person name="Mcewen J.G."/>
            <person name="Clay O.K."/>
            <person name="Cuomo C.A."/>
        </authorList>
    </citation>
    <scope>NUCLEOTIDE SEQUENCE [LARGE SCALE GENOMIC DNA]</scope>
    <source>
        <strain evidence="16 17">UAMH7299</strain>
    </source>
</reference>
<comment type="pathway">
    <text evidence="3">Sphingolipid metabolism.</text>
</comment>
<name>A0A2B7YDG6_POLH7</name>
<dbReference type="Pfam" id="PF02353">
    <property type="entry name" value="CMAS"/>
    <property type="match status" value="1"/>
</dbReference>
<dbReference type="EC" id="2.1.1.317" evidence="14"/>
<dbReference type="OrthoDB" id="412182at2759"/>
<comment type="subcellular location">
    <subcellularLocation>
        <location evidence="1">Membrane</location>
        <topology evidence="1">Multi-pass membrane protein</topology>
    </subcellularLocation>
</comment>
<keyword evidence="17" id="KW-1185">Reference proteome</keyword>
<keyword evidence="5" id="KW-0444">Lipid biosynthesis</keyword>